<proteinExistence type="predicted"/>
<reference evidence="1" key="2">
    <citation type="journal article" date="2015" name="Fish Shellfish Immunol.">
        <title>Early steps in the European eel (Anguilla anguilla)-Vibrio vulnificus interaction in the gills: Role of the RtxA13 toxin.</title>
        <authorList>
            <person name="Callol A."/>
            <person name="Pajuelo D."/>
            <person name="Ebbesson L."/>
            <person name="Teles M."/>
            <person name="MacKenzie S."/>
            <person name="Amaro C."/>
        </authorList>
    </citation>
    <scope>NUCLEOTIDE SEQUENCE</scope>
</reference>
<dbReference type="AlphaFoldDB" id="A0A0E9RCN7"/>
<reference evidence="1" key="1">
    <citation type="submission" date="2014-11" db="EMBL/GenBank/DDBJ databases">
        <authorList>
            <person name="Amaro Gonzalez C."/>
        </authorList>
    </citation>
    <scope>NUCLEOTIDE SEQUENCE</scope>
</reference>
<name>A0A0E9RCN7_ANGAN</name>
<accession>A0A0E9RCN7</accession>
<protein>
    <submittedName>
        <fullName evidence="1">Uncharacterized protein</fullName>
    </submittedName>
</protein>
<dbReference type="EMBL" id="GBXM01081676">
    <property type="protein sequence ID" value="JAH26901.1"/>
    <property type="molecule type" value="Transcribed_RNA"/>
</dbReference>
<organism evidence="1">
    <name type="scientific">Anguilla anguilla</name>
    <name type="common">European freshwater eel</name>
    <name type="synonym">Muraena anguilla</name>
    <dbReference type="NCBI Taxonomy" id="7936"/>
    <lineage>
        <taxon>Eukaryota</taxon>
        <taxon>Metazoa</taxon>
        <taxon>Chordata</taxon>
        <taxon>Craniata</taxon>
        <taxon>Vertebrata</taxon>
        <taxon>Euteleostomi</taxon>
        <taxon>Actinopterygii</taxon>
        <taxon>Neopterygii</taxon>
        <taxon>Teleostei</taxon>
        <taxon>Anguilliformes</taxon>
        <taxon>Anguillidae</taxon>
        <taxon>Anguilla</taxon>
    </lineage>
</organism>
<evidence type="ECO:0000313" key="1">
    <source>
        <dbReference type="EMBL" id="JAH26901.1"/>
    </source>
</evidence>
<sequence>MVLQFEFNLPKFPTSTVA</sequence>